<keyword evidence="1" id="KW-0472">Membrane</keyword>
<dbReference type="Proteomes" id="UP000607197">
    <property type="component" value="Unassembled WGS sequence"/>
</dbReference>
<evidence type="ECO:0000256" key="1">
    <source>
        <dbReference type="SAM" id="Phobius"/>
    </source>
</evidence>
<reference evidence="2" key="2">
    <citation type="submission" date="2020-09" db="EMBL/GenBank/DDBJ databases">
        <authorList>
            <person name="Sun Q."/>
            <person name="Ohkuma M."/>
        </authorList>
    </citation>
    <scope>NUCLEOTIDE SEQUENCE</scope>
    <source>
        <strain evidence="2">JCM 19596</strain>
    </source>
</reference>
<evidence type="ECO:0008006" key="4">
    <source>
        <dbReference type="Google" id="ProtNLM"/>
    </source>
</evidence>
<feature type="transmembrane region" description="Helical" evidence="1">
    <location>
        <begin position="31"/>
        <end position="49"/>
    </location>
</feature>
<protein>
    <recommendedName>
        <fullName evidence="4">DUF58 domain-containing protein</fullName>
    </recommendedName>
</protein>
<dbReference type="OrthoDB" id="313155at2157"/>
<dbReference type="PANTHER" id="PTHR34351">
    <property type="entry name" value="SLR1927 PROTEIN-RELATED"/>
    <property type="match status" value="1"/>
</dbReference>
<accession>A0A830FEZ4</accession>
<gene>
    <name evidence="2" type="ORF">GCM10009039_28600</name>
</gene>
<evidence type="ECO:0000313" key="3">
    <source>
        <dbReference type="Proteomes" id="UP000607197"/>
    </source>
</evidence>
<name>A0A830FEZ4_9EURY</name>
<proteinExistence type="predicted"/>
<dbReference type="PANTHER" id="PTHR34351:SF1">
    <property type="entry name" value="SLR1927 PROTEIN"/>
    <property type="match status" value="1"/>
</dbReference>
<reference evidence="2" key="1">
    <citation type="journal article" date="2014" name="Int. J. Syst. Evol. Microbiol.">
        <title>Complete genome sequence of Corynebacterium casei LMG S-19264T (=DSM 44701T), isolated from a smear-ripened cheese.</title>
        <authorList>
            <consortium name="US DOE Joint Genome Institute (JGI-PGF)"/>
            <person name="Walter F."/>
            <person name="Albersmeier A."/>
            <person name="Kalinowski J."/>
            <person name="Ruckert C."/>
        </authorList>
    </citation>
    <scope>NUCLEOTIDE SEQUENCE</scope>
    <source>
        <strain evidence="2">JCM 19596</strain>
    </source>
</reference>
<dbReference type="RefSeq" id="WP_188980115.1">
    <property type="nucleotide sequence ID" value="NZ_BMPG01000004.1"/>
</dbReference>
<keyword evidence="1" id="KW-0812">Transmembrane</keyword>
<keyword evidence="1" id="KW-1133">Transmembrane helix</keyword>
<organism evidence="2 3">
    <name type="scientific">Halocalculus aciditolerans</name>
    <dbReference type="NCBI Taxonomy" id="1383812"/>
    <lineage>
        <taxon>Archaea</taxon>
        <taxon>Methanobacteriati</taxon>
        <taxon>Methanobacteriota</taxon>
        <taxon>Stenosarchaea group</taxon>
        <taxon>Halobacteria</taxon>
        <taxon>Halobacteriales</taxon>
        <taxon>Halobacteriaceae</taxon>
        <taxon>Halocalculus</taxon>
    </lineage>
</organism>
<keyword evidence="3" id="KW-1185">Reference proteome</keyword>
<dbReference type="EMBL" id="BMPG01000004">
    <property type="protein sequence ID" value="GGL68891.1"/>
    <property type="molecule type" value="Genomic_DNA"/>
</dbReference>
<sequence>MQTTLTRRGVAVLVFAVAALAAGWLFGGRTLNAVAVPLFVVLAGAFVYVRRLDRPSVYRRVPETVRRGDSHVLSLSVEQSGEPTVSVVDPLDGIRGASTLETVADGREATRAVTFDERGEHTVGPTLVTASDPLGLWTRSFSVRNEGTVLVQPRVHRLHETASLLAGYVGLTDERGQFDSLREYRAGDSLRDVNWRVSAKRDGDLVVTTYAGEGATNAVTIAVSADGPRVDSAAEAAASIAVFCLDHGVDVALHTPTTRLSAARGDDHRRRVLDALARFDGGTVRRDPTDPADVAVNAPADGGHVTVTAAGMTRRYGEVVGAPDETTDSSEVAA</sequence>
<dbReference type="AlphaFoldDB" id="A0A830FEZ4"/>
<comment type="caution">
    <text evidence="2">The sequence shown here is derived from an EMBL/GenBank/DDBJ whole genome shotgun (WGS) entry which is preliminary data.</text>
</comment>
<evidence type="ECO:0000313" key="2">
    <source>
        <dbReference type="EMBL" id="GGL68891.1"/>
    </source>
</evidence>